<sequence length="199" mass="23375">MRQPISSISTFESLYCRAKSNEKYLEQTPNVQKMLKSDKCYLCEEHEYALKDRRLAEDLQRKFIFHKSQKELMRRGRELDKQMNDEDNGKGDTKLIDKENIHPSKISEGVHVLVKVSSVKNKHYTYLGVAKSEVDEEGEVKIMFYKNVDDAGRQFKKVETDISYEPYDNILEIVPNPKIIEKGKRIYFDFDDPLNALEK</sequence>
<evidence type="ECO:0000313" key="1">
    <source>
        <dbReference type="EMBL" id="KAL3286237.1"/>
    </source>
</evidence>
<dbReference type="EMBL" id="JABFTP020000185">
    <property type="protein sequence ID" value="KAL3286237.1"/>
    <property type="molecule type" value="Genomic_DNA"/>
</dbReference>
<name>A0ABD2P5K3_9CUCU</name>
<organism evidence="1 2">
    <name type="scientific">Cryptolaemus montrouzieri</name>
    <dbReference type="NCBI Taxonomy" id="559131"/>
    <lineage>
        <taxon>Eukaryota</taxon>
        <taxon>Metazoa</taxon>
        <taxon>Ecdysozoa</taxon>
        <taxon>Arthropoda</taxon>
        <taxon>Hexapoda</taxon>
        <taxon>Insecta</taxon>
        <taxon>Pterygota</taxon>
        <taxon>Neoptera</taxon>
        <taxon>Endopterygota</taxon>
        <taxon>Coleoptera</taxon>
        <taxon>Polyphaga</taxon>
        <taxon>Cucujiformia</taxon>
        <taxon>Coccinelloidea</taxon>
        <taxon>Coccinellidae</taxon>
        <taxon>Scymninae</taxon>
        <taxon>Scymnini</taxon>
        <taxon>Cryptolaemus</taxon>
    </lineage>
</organism>
<dbReference type="AlphaFoldDB" id="A0ABD2P5K3"/>
<dbReference type="Proteomes" id="UP001516400">
    <property type="component" value="Unassembled WGS sequence"/>
</dbReference>
<keyword evidence="2" id="KW-1185">Reference proteome</keyword>
<evidence type="ECO:0000313" key="2">
    <source>
        <dbReference type="Proteomes" id="UP001516400"/>
    </source>
</evidence>
<reference evidence="1 2" key="1">
    <citation type="journal article" date="2021" name="BMC Biol.">
        <title>Horizontally acquired antibacterial genes associated with adaptive radiation of ladybird beetles.</title>
        <authorList>
            <person name="Li H.S."/>
            <person name="Tang X.F."/>
            <person name="Huang Y.H."/>
            <person name="Xu Z.Y."/>
            <person name="Chen M.L."/>
            <person name="Du X.Y."/>
            <person name="Qiu B.Y."/>
            <person name="Chen P.T."/>
            <person name="Zhang W."/>
            <person name="Slipinski A."/>
            <person name="Escalona H.E."/>
            <person name="Waterhouse R.M."/>
            <person name="Zwick A."/>
            <person name="Pang H."/>
        </authorList>
    </citation>
    <scope>NUCLEOTIDE SEQUENCE [LARGE SCALE GENOMIC DNA]</scope>
    <source>
        <strain evidence="1">SYSU2018</strain>
    </source>
</reference>
<proteinExistence type="predicted"/>
<comment type="caution">
    <text evidence="1">The sequence shown here is derived from an EMBL/GenBank/DDBJ whole genome shotgun (WGS) entry which is preliminary data.</text>
</comment>
<protein>
    <submittedName>
        <fullName evidence="1">Uncharacterized protein</fullName>
    </submittedName>
</protein>
<gene>
    <name evidence="1" type="ORF">HHI36_000748</name>
</gene>
<accession>A0ABD2P5K3</accession>